<reference evidence="1 2" key="1">
    <citation type="journal article" date="2022" name="bioRxiv">
        <title>Genomics of Preaxostyla Flagellates Illuminates Evolutionary Transitions and the Path Towards Mitochondrial Loss.</title>
        <authorList>
            <person name="Novak L.V.F."/>
            <person name="Treitli S.C."/>
            <person name="Pyrih J."/>
            <person name="Halakuc P."/>
            <person name="Pipaliya S.V."/>
            <person name="Vacek V."/>
            <person name="Brzon O."/>
            <person name="Soukal P."/>
            <person name="Eme L."/>
            <person name="Dacks J.B."/>
            <person name="Karnkowska A."/>
            <person name="Elias M."/>
            <person name="Hampl V."/>
        </authorList>
    </citation>
    <scope>NUCLEOTIDE SEQUENCE [LARGE SCALE GENOMIC DNA]</scope>
    <source>
        <strain evidence="1">NAU3</strain>
        <tissue evidence="1">Gut</tissue>
    </source>
</reference>
<dbReference type="EMBL" id="JARBJD010000095">
    <property type="protein sequence ID" value="KAK2953178.1"/>
    <property type="molecule type" value="Genomic_DNA"/>
</dbReference>
<name>A0ABQ9XP99_9EUKA</name>
<evidence type="ECO:0000313" key="2">
    <source>
        <dbReference type="Proteomes" id="UP001281761"/>
    </source>
</evidence>
<comment type="caution">
    <text evidence="1">The sequence shown here is derived from an EMBL/GenBank/DDBJ whole genome shotgun (WGS) entry which is preliminary data.</text>
</comment>
<protein>
    <submittedName>
        <fullName evidence="1">Uncharacterized protein</fullName>
    </submittedName>
</protein>
<gene>
    <name evidence="1" type="ORF">BLNAU_11964</name>
</gene>
<accession>A0ABQ9XP99</accession>
<proteinExistence type="predicted"/>
<sequence>MVIVGMCYRVAQPTAPSRKPAVRFWSQKEELGVKMESIVLLETTREVSMKRMRMEEGGVMSVRTSQRETSFLRCVFEGSKTTRLSDGGDLGGVLIVGVGRVGGGDVLFEDCLMIDSMPFGSEGGGVVVVASSGVCRWFENC</sequence>
<organism evidence="1 2">
    <name type="scientific">Blattamonas nauphoetae</name>
    <dbReference type="NCBI Taxonomy" id="2049346"/>
    <lineage>
        <taxon>Eukaryota</taxon>
        <taxon>Metamonada</taxon>
        <taxon>Preaxostyla</taxon>
        <taxon>Oxymonadida</taxon>
        <taxon>Blattamonas</taxon>
    </lineage>
</organism>
<evidence type="ECO:0000313" key="1">
    <source>
        <dbReference type="EMBL" id="KAK2953178.1"/>
    </source>
</evidence>
<keyword evidence="2" id="KW-1185">Reference proteome</keyword>
<dbReference type="Proteomes" id="UP001281761">
    <property type="component" value="Unassembled WGS sequence"/>
</dbReference>